<name>A0A1H3QT02_9ACTN</name>
<dbReference type="Proteomes" id="UP000242415">
    <property type="component" value="Unassembled WGS sequence"/>
</dbReference>
<reference evidence="4" key="1">
    <citation type="submission" date="2016-10" db="EMBL/GenBank/DDBJ databases">
        <authorList>
            <person name="Varghese N."/>
            <person name="Submissions S."/>
        </authorList>
    </citation>
    <scope>NUCLEOTIDE SEQUENCE [LARGE SCALE GENOMIC DNA]</scope>
    <source>
        <strain evidence="4">DSM 45245</strain>
    </source>
</reference>
<feature type="transmembrane region" description="Helical" evidence="2">
    <location>
        <begin position="51"/>
        <end position="75"/>
    </location>
</feature>
<keyword evidence="2" id="KW-1133">Transmembrane helix</keyword>
<evidence type="ECO:0000256" key="1">
    <source>
        <dbReference type="SAM" id="MobiDB-lite"/>
    </source>
</evidence>
<protein>
    <submittedName>
        <fullName evidence="3">Uncharacterized protein</fullName>
    </submittedName>
</protein>
<evidence type="ECO:0000313" key="3">
    <source>
        <dbReference type="EMBL" id="SDZ16536.1"/>
    </source>
</evidence>
<dbReference type="EMBL" id="FNPH01000006">
    <property type="protein sequence ID" value="SDZ16536.1"/>
    <property type="molecule type" value="Genomic_DNA"/>
</dbReference>
<keyword evidence="2" id="KW-0472">Membrane</keyword>
<organism evidence="3 4">
    <name type="scientific">Micromonospora pattaloongensis</name>
    <dbReference type="NCBI Taxonomy" id="405436"/>
    <lineage>
        <taxon>Bacteria</taxon>
        <taxon>Bacillati</taxon>
        <taxon>Actinomycetota</taxon>
        <taxon>Actinomycetes</taxon>
        <taxon>Micromonosporales</taxon>
        <taxon>Micromonosporaceae</taxon>
        <taxon>Micromonospora</taxon>
    </lineage>
</organism>
<feature type="region of interest" description="Disordered" evidence="1">
    <location>
        <begin position="78"/>
        <end position="168"/>
    </location>
</feature>
<keyword evidence="2" id="KW-0812">Transmembrane</keyword>
<accession>A0A1H3QT02</accession>
<proteinExistence type="predicted"/>
<keyword evidence="4" id="KW-1185">Reference proteome</keyword>
<feature type="compositionally biased region" description="Low complexity" evidence="1">
    <location>
        <begin position="78"/>
        <end position="90"/>
    </location>
</feature>
<evidence type="ECO:0000313" key="4">
    <source>
        <dbReference type="Proteomes" id="UP000242415"/>
    </source>
</evidence>
<sequence>MLGTRDTERVRRTHRARRAVLIDLRGRRRGVGDDNPGQPVFVDRTGRRRRLAVFGGTGIAAGLVAWLGLLLSGLVTGGPLPLPGWPEAGPRPQQNRAEAKREVRPSPTAVRAPAPATVPSAVTTPTVRPSAPVARPSAKAAGNRGLGDERRRTPTQRAKPSKSPGKPN</sequence>
<feature type="compositionally biased region" description="Low complexity" evidence="1">
    <location>
        <begin position="105"/>
        <end position="130"/>
    </location>
</feature>
<evidence type="ECO:0000256" key="2">
    <source>
        <dbReference type="SAM" id="Phobius"/>
    </source>
</evidence>
<dbReference type="AlphaFoldDB" id="A0A1H3QT02"/>
<gene>
    <name evidence="3" type="ORF">SAMN05444365_106110</name>
</gene>